<evidence type="ECO:0000259" key="4">
    <source>
        <dbReference type="PROSITE" id="PS50888"/>
    </source>
</evidence>
<evidence type="ECO:0000313" key="6">
    <source>
        <dbReference type="Proteomes" id="UP000541444"/>
    </source>
</evidence>
<evidence type="ECO:0000313" key="5">
    <source>
        <dbReference type="EMBL" id="KAF6161123.1"/>
    </source>
</evidence>
<dbReference type="InterPro" id="IPR011598">
    <property type="entry name" value="bHLH_dom"/>
</dbReference>
<dbReference type="Gene3D" id="4.10.280.10">
    <property type="entry name" value="Helix-loop-helix DNA-binding domain"/>
    <property type="match status" value="1"/>
</dbReference>
<dbReference type="EMBL" id="JACGCM010001144">
    <property type="protein sequence ID" value="KAF6161123.1"/>
    <property type="molecule type" value="Genomic_DNA"/>
</dbReference>
<feature type="coiled-coil region" evidence="3">
    <location>
        <begin position="109"/>
        <end position="167"/>
    </location>
</feature>
<evidence type="ECO:0000256" key="1">
    <source>
        <dbReference type="ARBA" id="ARBA00023015"/>
    </source>
</evidence>
<dbReference type="InterPro" id="IPR044818">
    <property type="entry name" value="ILR3-like"/>
</dbReference>
<dbReference type="CDD" id="cd11446">
    <property type="entry name" value="bHLH_AtILR3_like"/>
    <property type="match status" value="1"/>
</dbReference>
<proteinExistence type="predicted"/>
<dbReference type="PANTHER" id="PTHR46133:SF8">
    <property type="entry name" value="TRANSCRIPTION FACTOR ILR3-LIKE"/>
    <property type="match status" value="1"/>
</dbReference>
<dbReference type="OrthoDB" id="515493at2759"/>
<dbReference type="SUPFAM" id="SSF47459">
    <property type="entry name" value="HLH, helix-loop-helix DNA-binding domain"/>
    <property type="match status" value="1"/>
</dbReference>
<gene>
    <name evidence="5" type="ORF">GIB67_007764</name>
</gene>
<dbReference type="SMART" id="SM00353">
    <property type="entry name" value="HLH"/>
    <property type="match status" value="1"/>
</dbReference>
<accession>A0A7J7N1W2</accession>
<dbReference type="InterPro" id="IPR036638">
    <property type="entry name" value="HLH_DNA-bd_sf"/>
</dbReference>
<dbReference type="PANTHER" id="PTHR46133">
    <property type="entry name" value="BHLH TRANSCRIPTION FACTOR"/>
    <property type="match status" value="1"/>
</dbReference>
<organism evidence="5 6">
    <name type="scientific">Kingdonia uniflora</name>
    <dbReference type="NCBI Taxonomy" id="39325"/>
    <lineage>
        <taxon>Eukaryota</taxon>
        <taxon>Viridiplantae</taxon>
        <taxon>Streptophyta</taxon>
        <taxon>Embryophyta</taxon>
        <taxon>Tracheophyta</taxon>
        <taxon>Spermatophyta</taxon>
        <taxon>Magnoliopsida</taxon>
        <taxon>Ranunculales</taxon>
        <taxon>Circaeasteraceae</taxon>
        <taxon>Kingdonia</taxon>
    </lineage>
</organism>
<dbReference type="GO" id="GO:0006879">
    <property type="term" value="P:intracellular iron ion homeostasis"/>
    <property type="evidence" value="ECO:0007669"/>
    <property type="project" value="InterPro"/>
</dbReference>
<dbReference type="GO" id="GO:0046983">
    <property type="term" value="F:protein dimerization activity"/>
    <property type="evidence" value="ECO:0007669"/>
    <property type="project" value="InterPro"/>
</dbReference>
<sequence>MEMGLGQNGGWLIDYMEEVQGSEFIWPSQIVSDETVTSAVLGVDFAQKEDVSPGNPCLRKRARTESCAGPGSKACREKMRRDKLNYKFLELCSILEPGKTPKTDKIIILNDATRLLNQLRTDAKKLQETNEELQDTIKSLKAEKMELREEKVKLKTEKERLEQAVKVMSVPSPLVPHPSFHAAAAAAFAANKSMPYQVNYPPPMAMWQWMSPASLDTSQDHVLRPPVA</sequence>
<keyword evidence="1" id="KW-0805">Transcription regulation</keyword>
<reference evidence="5 6" key="1">
    <citation type="journal article" date="2020" name="IScience">
        <title>Genome Sequencing of the Endangered Kingdonia uniflora (Circaeasteraceae, Ranunculales) Reveals Potential Mechanisms of Evolutionary Specialization.</title>
        <authorList>
            <person name="Sun Y."/>
            <person name="Deng T."/>
            <person name="Zhang A."/>
            <person name="Moore M.J."/>
            <person name="Landis J.B."/>
            <person name="Lin N."/>
            <person name="Zhang H."/>
            <person name="Zhang X."/>
            <person name="Huang J."/>
            <person name="Zhang X."/>
            <person name="Sun H."/>
            <person name="Wang H."/>
        </authorList>
    </citation>
    <scope>NUCLEOTIDE SEQUENCE [LARGE SCALE GENOMIC DNA]</scope>
    <source>
        <strain evidence="5">TB1705</strain>
        <tissue evidence="5">Leaf</tissue>
    </source>
</reference>
<dbReference type="GO" id="GO:0003700">
    <property type="term" value="F:DNA-binding transcription factor activity"/>
    <property type="evidence" value="ECO:0007669"/>
    <property type="project" value="InterPro"/>
</dbReference>
<keyword evidence="3" id="KW-0175">Coiled coil</keyword>
<keyword evidence="2" id="KW-0804">Transcription</keyword>
<dbReference type="Pfam" id="PF00010">
    <property type="entry name" value="HLH"/>
    <property type="match status" value="1"/>
</dbReference>
<dbReference type="AlphaFoldDB" id="A0A7J7N1W2"/>
<feature type="domain" description="BHLH" evidence="4">
    <location>
        <begin position="68"/>
        <end position="119"/>
    </location>
</feature>
<evidence type="ECO:0000256" key="3">
    <source>
        <dbReference type="SAM" id="Coils"/>
    </source>
</evidence>
<dbReference type="PROSITE" id="PS50888">
    <property type="entry name" value="BHLH"/>
    <property type="match status" value="1"/>
</dbReference>
<name>A0A7J7N1W2_9MAGN</name>
<evidence type="ECO:0000256" key="2">
    <source>
        <dbReference type="ARBA" id="ARBA00023163"/>
    </source>
</evidence>
<protein>
    <recommendedName>
        <fullName evidence="4">BHLH domain-containing protein</fullName>
    </recommendedName>
</protein>
<dbReference type="Proteomes" id="UP000541444">
    <property type="component" value="Unassembled WGS sequence"/>
</dbReference>
<keyword evidence="6" id="KW-1185">Reference proteome</keyword>
<comment type="caution">
    <text evidence="5">The sequence shown here is derived from an EMBL/GenBank/DDBJ whole genome shotgun (WGS) entry which is preliminary data.</text>
</comment>